<proteinExistence type="predicted"/>
<dbReference type="EMBL" id="GGEC01084572">
    <property type="protein sequence ID" value="MBX65056.1"/>
    <property type="molecule type" value="Transcribed_RNA"/>
</dbReference>
<accession>A0A2P2QDK3</accession>
<protein>
    <submittedName>
        <fullName evidence="1">Uncharacterized protein</fullName>
    </submittedName>
</protein>
<name>A0A2P2QDK3_RHIMU</name>
<reference evidence="1" key="1">
    <citation type="submission" date="2018-02" db="EMBL/GenBank/DDBJ databases">
        <title>Rhizophora mucronata_Transcriptome.</title>
        <authorList>
            <person name="Meera S.P."/>
            <person name="Sreeshan A."/>
            <person name="Augustine A."/>
        </authorList>
    </citation>
    <scope>NUCLEOTIDE SEQUENCE</scope>
    <source>
        <tissue evidence="1">Leaf</tissue>
    </source>
</reference>
<dbReference type="AlphaFoldDB" id="A0A2P2QDK3"/>
<evidence type="ECO:0000313" key="1">
    <source>
        <dbReference type="EMBL" id="MBX65056.1"/>
    </source>
</evidence>
<sequence length="27" mass="3043">MLQPKSGKPHSRCATSNNLLSIIYNIR</sequence>
<organism evidence="1">
    <name type="scientific">Rhizophora mucronata</name>
    <name type="common">Asiatic mangrove</name>
    <dbReference type="NCBI Taxonomy" id="61149"/>
    <lineage>
        <taxon>Eukaryota</taxon>
        <taxon>Viridiplantae</taxon>
        <taxon>Streptophyta</taxon>
        <taxon>Embryophyta</taxon>
        <taxon>Tracheophyta</taxon>
        <taxon>Spermatophyta</taxon>
        <taxon>Magnoliopsida</taxon>
        <taxon>eudicotyledons</taxon>
        <taxon>Gunneridae</taxon>
        <taxon>Pentapetalae</taxon>
        <taxon>rosids</taxon>
        <taxon>fabids</taxon>
        <taxon>Malpighiales</taxon>
        <taxon>Rhizophoraceae</taxon>
        <taxon>Rhizophora</taxon>
    </lineage>
</organism>